<dbReference type="Gene3D" id="3.40.50.1820">
    <property type="entry name" value="alpha/beta hydrolase"/>
    <property type="match status" value="1"/>
</dbReference>
<dbReference type="EMBL" id="CP109965">
    <property type="protein sequence ID" value="WAJ70049.1"/>
    <property type="molecule type" value="Genomic_DNA"/>
</dbReference>
<name>A0ABY7AKJ4_9ALTE</name>
<reference evidence="3" key="1">
    <citation type="submission" date="2022-10" db="EMBL/GenBank/DDBJ databases">
        <title>Catenovulum adriacola sp. nov. isolated in the Harbour of Susak.</title>
        <authorList>
            <person name="Schoch T."/>
            <person name="Reich S.J."/>
            <person name="Stoeferle S."/>
            <person name="Flaiz M."/>
            <person name="Kazda M."/>
            <person name="Riedel C.U."/>
            <person name="Duerre P."/>
        </authorList>
    </citation>
    <scope>NUCLEOTIDE SEQUENCE</scope>
    <source>
        <strain evidence="3">TS8</strain>
    </source>
</reference>
<proteinExistence type="predicted"/>
<dbReference type="PANTHER" id="PTHR42776">
    <property type="entry name" value="SERINE PEPTIDASE S9 FAMILY MEMBER"/>
    <property type="match status" value="1"/>
</dbReference>
<accession>A0ABY7AKJ4</accession>
<dbReference type="SUPFAM" id="SSF82171">
    <property type="entry name" value="DPP6 N-terminal domain-like"/>
    <property type="match status" value="1"/>
</dbReference>
<keyword evidence="1" id="KW-0378">Hydrolase</keyword>
<dbReference type="InterPro" id="IPR001375">
    <property type="entry name" value="Peptidase_S9_cat"/>
</dbReference>
<gene>
    <name evidence="3" type="ORF">OLW01_13030</name>
</gene>
<dbReference type="Pfam" id="PF00326">
    <property type="entry name" value="Peptidase_S9"/>
    <property type="match status" value="1"/>
</dbReference>
<dbReference type="PANTHER" id="PTHR42776:SF27">
    <property type="entry name" value="DIPEPTIDYL PEPTIDASE FAMILY MEMBER 6"/>
    <property type="match status" value="1"/>
</dbReference>
<feature type="domain" description="Peptidase S9 prolyl oligopeptidase catalytic" evidence="2">
    <location>
        <begin position="433"/>
        <end position="645"/>
    </location>
</feature>
<protein>
    <submittedName>
        <fullName evidence="3">S9 family peptidase</fullName>
    </submittedName>
</protein>
<dbReference type="SUPFAM" id="SSF53474">
    <property type="entry name" value="alpha/beta-Hydrolases"/>
    <property type="match status" value="1"/>
</dbReference>
<dbReference type="Proteomes" id="UP001163726">
    <property type="component" value="Chromosome"/>
</dbReference>
<evidence type="ECO:0000256" key="1">
    <source>
        <dbReference type="ARBA" id="ARBA00022801"/>
    </source>
</evidence>
<dbReference type="InterPro" id="IPR029058">
    <property type="entry name" value="AB_hydrolase_fold"/>
</dbReference>
<sequence>MLLCKRILLLLVCLTSILPLHAKKIALEVYAALPSASMVRVSPDGTHFAYRHHDGKQDLLLVREVASNKVLGAIDVSEIDPKNIYFLDNNRLILKTSKYMGLYGYSGRHNVKAAYVYNVNDKSIRQLLIPGYGIYRGQTQVSDVVGVKLGEDKVMMPAYYGQDGTRFESPVYTLMSVRLDKKREPRRLTNGTHDAIDFFVDGDGELLVQERYNNEKNLHRVQVRDGRSWRDIYTETTPIRTKSFVGLTPQRDKLVMLMYDNSGRNNYYTMALADGKIEGPIFVNPDADIEFVLTDIHRVVYGVKYAGFYPDYKFFDANLDKTYQGIKSEIADHSIQIADYSPDWKNIVFHIQGPEILGGYFLYNKDGFTNLANQRENIDVSDFNPVAIREFKANDGLTIPTLLTYPAASGRPAKKLPAILLPHGGPEAYDHYSFDWLAQFFANRGYLVIQPQFRGSKGFGADHILAGRGEWGAKMQSDLNDTLDSLVVSGEVDPERVCIFGISYGGYAALAGATFTPDKYRCAVSVNGVSDLTEMLDKEKYDHGSDHWVVSYWEDSMANKKVTDDFLESISPINFAKQVKTPVLLIHGEIDKVVDIEQSEDMFDELEDEDKLVKFVELEDEGHHLIYPQSRLKLLQEVEAFLNKYNSVSTVN</sequence>
<organism evidence="3 4">
    <name type="scientific">Catenovulum adriaticum</name>
    <dbReference type="NCBI Taxonomy" id="2984846"/>
    <lineage>
        <taxon>Bacteria</taxon>
        <taxon>Pseudomonadati</taxon>
        <taxon>Pseudomonadota</taxon>
        <taxon>Gammaproteobacteria</taxon>
        <taxon>Alteromonadales</taxon>
        <taxon>Alteromonadaceae</taxon>
        <taxon>Catenovulum</taxon>
    </lineage>
</organism>
<keyword evidence="4" id="KW-1185">Reference proteome</keyword>
<dbReference type="RefSeq" id="WP_268074348.1">
    <property type="nucleotide sequence ID" value="NZ_CP109965.1"/>
</dbReference>
<evidence type="ECO:0000259" key="2">
    <source>
        <dbReference type="Pfam" id="PF00326"/>
    </source>
</evidence>
<evidence type="ECO:0000313" key="4">
    <source>
        <dbReference type="Proteomes" id="UP001163726"/>
    </source>
</evidence>
<evidence type="ECO:0000313" key="3">
    <source>
        <dbReference type="EMBL" id="WAJ70049.1"/>
    </source>
</evidence>